<proteinExistence type="predicted"/>
<sequence>MFGQRSPTYSHKRVLVVAAFTDICAGTFAYDAANQENLIGAQAGTASVFLYTESMPNCW</sequence>
<reference evidence="1 2" key="1">
    <citation type="submission" date="2016-11" db="EMBL/GenBank/DDBJ databases">
        <authorList>
            <person name="Jaros S."/>
            <person name="Januszkiewicz K."/>
            <person name="Wedrychowicz H."/>
        </authorList>
    </citation>
    <scope>NUCLEOTIDE SEQUENCE [LARGE SCALE GENOMIC DNA]</scope>
    <source>
        <strain evidence="1 2">DSM 15480</strain>
    </source>
</reference>
<dbReference type="STRING" id="1121950.SAMN02745243_02949"/>
<dbReference type="EMBL" id="FQZY01000049">
    <property type="protein sequence ID" value="SHK43965.1"/>
    <property type="molecule type" value="Genomic_DNA"/>
</dbReference>
<accession>A0A1M6SGY3</accession>
<organism evidence="1 2">
    <name type="scientific">Hespellia stercorisuis DSM 15480</name>
    <dbReference type="NCBI Taxonomy" id="1121950"/>
    <lineage>
        <taxon>Bacteria</taxon>
        <taxon>Bacillati</taxon>
        <taxon>Bacillota</taxon>
        <taxon>Clostridia</taxon>
        <taxon>Lachnospirales</taxon>
        <taxon>Lachnospiraceae</taxon>
        <taxon>Hespellia</taxon>
    </lineage>
</organism>
<dbReference type="AlphaFoldDB" id="A0A1M6SGY3"/>
<dbReference type="Proteomes" id="UP000184301">
    <property type="component" value="Unassembled WGS sequence"/>
</dbReference>
<name>A0A1M6SGY3_9FIRM</name>
<gene>
    <name evidence="1" type="ORF">SAMN02745243_02949</name>
</gene>
<protein>
    <submittedName>
        <fullName evidence="1">Carbon starvation protein</fullName>
    </submittedName>
</protein>
<keyword evidence="2" id="KW-1185">Reference proteome</keyword>
<evidence type="ECO:0000313" key="1">
    <source>
        <dbReference type="EMBL" id="SHK43965.1"/>
    </source>
</evidence>
<evidence type="ECO:0000313" key="2">
    <source>
        <dbReference type="Proteomes" id="UP000184301"/>
    </source>
</evidence>